<dbReference type="AlphaFoldDB" id="A0AAW0Z2S2"/>
<dbReference type="Proteomes" id="UP001388673">
    <property type="component" value="Unassembled WGS sequence"/>
</dbReference>
<accession>A0AAW0Z2S2</accession>
<evidence type="ECO:0000256" key="1">
    <source>
        <dbReference type="ARBA" id="ARBA00023186"/>
    </source>
</evidence>
<reference evidence="4 5" key="1">
    <citation type="journal article" date="2024" name="bioRxiv">
        <title>Comparative genomics of Cryptococcus and Kwoniella reveals pathogenesis evolution and contrasting karyotype dynamics via intercentromeric recombination or chromosome fusion.</title>
        <authorList>
            <person name="Coelho M.A."/>
            <person name="David-Palma M."/>
            <person name="Shea T."/>
            <person name="Bowers K."/>
            <person name="McGinley-Smith S."/>
            <person name="Mohammad A.W."/>
            <person name="Gnirke A."/>
            <person name="Yurkov A.M."/>
            <person name="Nowrousian M."/>
            <person name="Sun S."/>
            <person name="Cuomo C.A."/>
            <person name="Heitman J."/>
        </authorList>
    </citation>
    <scope>NUCLEOTIDE SEQUENCE [LARGE SCALE GENOMIC DNA]</scope>
    <source>
        <strain evidence="4 5">CBS 13917</strain>
    </source>
</reference>
<dbReference type="GO" id="GO:0005829">
    <property type="term" value="C:cytosol"/>
    <property type="evidence" value="ECO:0007669"/>
    <property type="project" value="UniProtKB-ARBA"/>
</dbReference>
<organism evidence="4 5">
    <name type="scientific">Kwoniella newhampshirensis</name>
    <dbReference type="NCBI Taxonomy" id="1651941"/>
    <lineage>
        <taxon>Eukaryota</taxon>
        <taxon>Fungi</taxon>
        <taxon>Dikarya</taxon>
        <taxon>Basidiomycota</taxon>
        <taxon>Agaricomycotina</taxon>
        <taxon>Tremellomycetes</taxon>
        <taxon>Tremellales</taxon>
        <taxon>Cryptococcaceae</taxon>
        <taxon>Kwoniella</taxon>
    </lineage>
</organism>
<dbReference type="KEGG" id="kne:92178967"/>
<evidence type="ECO:0000313" key="5">
    <source>
        <dbReference type="Proteomes" id="UP001388673"/>
    </source>
</evidence>
<feature type="compositionally biased region" description="Low complexity" evidence="2">
    <location>
        <begin position="138"/>
        <end position="169"/>
    </location>
</feature>
<feature type="domain" description="J" evidence="3">
    <location>
        <begin position="9"/>
        <end position="73"/>
    </location>
</feature>
<dbReference type="InterPro" id="IPR052814">
    <property type="entry name" value="Peroxisomal_DnaJ"/>
</dbReference>
<feature type="region of interest" description="Disordered" evidence="2">
    <location>
        <begin position="437"/>
        <end position="489"/>
    </location>
</feature>
<dbReference type="Pfam" id="PF14308">
    <property type="entry name" value="DnaJ-X"/>
    <property type="match status" value="1"/>
</dbReference>
<dbReference type="PROSITE" id="PS00636">
    <property type="entry name" value="DNAJ_1"/>
    <property type="match status" value="1"/>
</dbReference>
<dbReference type="PROSITE" id="PS50076">
    <property type="entry name" value="DNAJ_2"/>
    <property type="match status" value="1"/>
</dbReference>
<dbReference type="InterPro" id="IPR026894">
    <property type="entry name" value="DnaJ_X"/>
</dbReference>
<comment type="caution">
    <text evidence="4">The sequence shown here is derived from an EMBL/GenBank/DDBJ whole genome shotgun (WGS) entry which is preliminary data.</text>
</comment>
<sequence>MSKKVRDTQLYDLLGVQPDATDIDLKKAYRKLAIKYHPDKNQAPDAEQKFKEVGEAYQILSDPDKRAFYDKVGKDAMDKPEEGMVDPQEIFSKIFGGEAFFDYIGEIALVKDFTSTMDVVMTPEERAEMEAAKDEAEGGATATASGSTSGGPAEAATESTTTSPSVAESNMNTSLAHHSSFAGSGSNAPSASGSTDQLSKKAAGDKDKKTKPKLTPEQKAQLEAIEKKQEGERKARIESLQQKLIQRIRPFVDAKHPGDINDPETKVFEARIKVEAEDLKLESFGVEMLHTIAQVYITKAGNYLKAKKFFGGGFFGRLKEKGGMVKEGWGLLGSAIGVQSAMEELERLEAKGDATPEEMEALAQEVSSKMLLTTWRATRWEVINVLNAAVDGVLYEPGISKDVGLKRAKAIMTIGGIFKNVHADESDDERRELERLVMNAGTKKKQKEKEKTKSSGSGWFGKAASPKPEQSATATTESPATGEKFGATA</sequence>
<dbReference type="CDD" id="cd06257">
    <property type="entry name" value="DnaJ"/>
    <property type="match status" value="1"/>
</dbReference>
<keyword evidence="1" id="KW-0143">Chaperone</keyword>
<dbReference type="RefSeq" id="XP_066804755.1">
    <property type="nucleotide sequence ID" value="XM_066944832.1"/>
</dbReference>
<name>A0AAW0Z2S2_9TREE</name>
<protein>
    <recommendedName>
        <fullName evidence="3">J domain-containing protein</fullName>
    </recommendedName>
</protein>
<dbReference type="Pfam" id="PF00226">
    <property type="entry name" value="DnaJ"/>
    <property type="match status" value="1"/>
</dbReference>
<feature type="region of interest" description="Disordered" evidence="2">
    <location>
        <begin position="127"/>
        <end position="220"/>
    </location>
</feature>
<dbReference type="SMART" id="SM00271">
    <property type="entry name" value="DnaJ"/>
    <property type="match status" value="1"/>
</dbReference>
<dbReference type="FunFam" id="1.10.287.110:FF:000028">
    <property type="entry name" value="DnaJ domain protein"/>
    <property type="match status" value="1"/>
</dbReference>
<gene>
    <name evidence="4" type="ORF">IAR55_001708</name>
</gene>
<dbReference type="SUPFAM" id="SSF46565">
    <property type="entry name" value="Chaperone J-domain"/>
    <property type="match status" value="1"/>
</dbReference>
<evidence type="ECO:0000256" key="2">
    <source>
        <dbReference type="SAM" id="MobiDB-lite"/>
    </source>
</evidence>
<dbReference type="InterPro" id="IPR018253">
    <property type="entry name" value="DnaJ_domain_CS"/>
</dbReference>
<feature type="compositionally biased region" description="Basic and acidic residues" evidence="2">
    <location>
        <begin position="127"/>
        <end position="136"/>
    </location>
</feature>
<dbReference type="InterPro" id="IPR001623">
    <property type="entry name" value="DnaJ_domain"/>
</dbReference>
<dbReference type="EMBL" id="JBCAWK010000003">
    <property type="protein sequence ID" value="KAK8864459.1"/>
    <property type="molecule type" value="Genomic_DNA"/>
</dbReference>
<evidence type="ECO:0000259" key="3">
    <source>
        <dbReference type="PROSITE" id="PS50076"/>
    </source>
</evidence>
<proteinExistence type="predicted"/>
<dbReference type="PRINTS" id="PR00625">
    <property type="entry name" value="JDOMAIN"/>
</dbReference>
<dbReference type="GeneID" id="92178967"/>
<dbReference type="Gene3D" id="1.10.287.110">
    <property type="entry name" value="DnaJ domain"/>
    <property type="match status" value="1"/>
</dbReference>
<dbReference type="GO" id="GO:0016558">
    <property type="term" value="P:protein import into peroxisome matrix"/>
    <property type="evidence" value="ECO:0007669"/>
    <property type="project" value="TreeGrafter"/>
</dbReference>
<keyword evidence="5" id="KW-1185">Reference proteome</keyword>
<feature type="compositionally biased region" description="Low complexity" evidence="2">
    <location>
        <begin position="179"/>
        <end position="194"/>
    </location>
</feature>
<evidence type="ECO:0000313" key="4">
    <source>
        <dbReference type="EMBL" id="KAK8864459.1"/>
    </source>
</evidence>
<dbReference type="PANTHER" id="PTHR45006:SF1">
    <property type="entry name" value="DNAJ-LIKE PROTEIN 1"/>
    <property type="match status" value="1"/>
</dbReference>
<dbReference type="PANTHER" id="PTHR45006">
    <property type="entry name" value="DNAJ-LIKE PROTEIN 1"/>
    <property type="match status" value="1"/>
</dbReference>
<feature type="compositionally biased region" description="Basic and acidic residues" evidence="2">
    <location>
        <begin position="198"/>
        <end position="208"/>
    </location>
</feature>
<feature type="compositionally biased region" description="Polar residues" evidence="2">
    <location>
        <begin position="468"/>
        <end position="479"/>
    </location>
</feature>
<dbReference type="InterPro" id="IPR036869">
    <property type="entry name" value="J_dom_sf"/>
</dbReference>